<protein>
    <recommendedName>
        <fullName evidence="2">Endonuclease/exonuclease/phosphatase domain-containing protein</fullName>
    </recommendedName>
</protein>
<feature type="region of interest" description="Disordered" evidence="1">
    <location>
        <begin position="1"/>
        <end position="57"/>
    </location>
</feature>
<gene>
    <name evidence="3" type="ORF">JG687_00005941</name>
</gene>
<comment type="caution">
    <text evidence="3">The sequence shown here is derived from an EMBL/GenBank/DDBJ whole genome shotgun (WGS) entry which is preliminary data.</text>
</comment>
<sequence length="424" mass="48347">MEEDNTEVLRACGRQRSRRPAADASSLQTEDKRQRTTPRKPRPIHRPWTLYAPPRSAEDPSVPLAASTFRFMSFNVLADYLVINDRENEPAKRHQKYDWEYRCGRLVKEILRWSPHIVNLQEVDHFEDFFEPRLKKAGFVGVYKRRTGEKTHDGCAIFVKKNMFRIVSSHPIEYHVPDHPVLDRDNIALTAVVEAKNSVGGRDPARFVVANTHLLFNPNVRELAFRGEIKLAQLDMLLKHLTSLRQEHNLILPVLLSGDFNLAPHSPLYHFLSTGKLDASGLSRYGLSGQNLDTNALRKAARVNENDRTRHHGNGTAFGKFKSGRAQRNDFRVYKPNTAYSHELDFASAYAQSPDDKCTGEPKFTIFHSGSKGTVDYIWYTRSSLHCHGVVEMIPAGLLFKHDELPTTEHSSDHLSLVADFSLR</sequence>
<dbReference type="AlphaFoldDB" id="A0A8T1UJI2"/>
<feature type="domain" description="Endonuclease/exonuclease/phosphatase" evidence="2">
    <location>
        <begin position="72"/>
        <end position="414"/>
    </location>
</feature>
<dbReference type="OrthoDB" id="428734at2759"/>
<name>A0A8T1UJI2_9STRA</name>
<dbReference type="InterPro" id="IPR050410">
    <property type="entry name" value="CCR4/nocturin_mRNA_transcr"/>
</dbReference>
<dbReference type="PANTHER" id="PTHR12121:SF34">
    <property type="entry name" value="PROTEIN ANGEL"/>
    <property type="match status" value="1"/>
</dbReference>
<dbReference type="InterPro" id="IPR005135">
    <property type="entry name" value="Endo/exonuclease/phosphatase"/>
</dbReference>
<dbReference type="Pfam" id="PF03372">
    <property type="entry name" value="Exo_endo_phos"/>
    <property type="match status" value="1"/>
</dbReference>
<reference evidence="3" key="1">
    <citation type="submission" date="2021-01" db="EMBL/GenBank/DDBJ databases">
        <title>Phytophthora aleatoria, a newly-described species from Pinus radiata is distinct from Phytophthora cactorum isolates based on comparative genomics.</title>
        <authorList>
            <person name="Mcdougal R."/>
            <person name="Panda P."/>
            <person name="Williams N."/>
            <person name="Studholme D.J."/>
        </authorList>
    </citation>
    <scope>NUCLEOTIDE SEQUENCE</scope>
    <source>
        <strain evidence="3">NZFS 3830</strain>
    </source>
</reference>
<dbReference type="EMBL" id="JAENGZ010000232">
    <property type="protein sequence ID" value="KAG6964516.1"/>
    <property type="molecule type" value="Genomic_DNA"/>
</dbReference>
<dbReference type="VEuPathDB" id="FungiDB:PC110_g14423"/>
<evidence type="ECO:0000259" key="2">
    <source>
        <dbReference type="Pfam" id="PF03372"/>
    </source>
</evidence>
<accession>A0A8T1UJI2</accession>
<dbReference type="GO" id="GO:0000175">
    <property type="term" value="F:3'-5'-RNA exonuclease activity"/>
    <property type="evidence" value="ECO:0007669"/>
    <property type="project" value="TreeGrafter"/>
</dbReference>
<dbReference type="PANTHER" id="PTHR12121">
    <property type="entry name" value="CARBON CATABOLITE REPRESSOR PROTEIN 4"/>
    <property type="match status" value="1"/>
</dbReference>
<evidence type="ECO:0000313" key="3">
    <source>
        <dbReference type="EMBL" id="KAG6964516.1"/>
    </source>
</evidence>
<proteinExistence type="predicted"/>
<evidence type="ECO:0000313" key="4">
    <source>
        <dbReference type="Proteomes" id="UP000688947"/>
    </source>
</evidence>
<evidence type="ECO:0000256" key="1">
    <source>
        <dbReference type="SAM" id="MobiDB-lite"/>
    </source>
</evidence>
<organism evidence="3 4">
    <name type="scientific">Phytophthora cactorum</name>
    <dbReference type="NCBI Taxonomy" id="29920"/>
    <lineage>
        <taxon>Eukaryota</taxon>
        <taxon>Sar</taxon>
        <taxon>Stramenopiles</taxon>
        <taxon>Oomycota</taxon>
        <taxon>Peronosporomycetes</taxon>
        <taxon>Peronosporales</taxon>
        <taxon>Peronosporaceae</taxon>
        <taxon>Phytophthora</taxon>
    </lineage>
</organism>
<feature type="compositionally biased region" description="Basic residues" evidence="1">
    <location>
        <begin position="35"/>
        <end position="45"/>
    </location>
</feature>
<dbReference type="Proteomes" id="UP000688947">
    <property type="component" value="Unassembled WGS sequence"/>
</dbReference>